<evidence type="ECO:0000256" key="2">
    <source>
        <dbReference type="ARBA" id="ARBA00022729"/>
    </source>
</evidence>
<dbReference type="InterPro" id="IPR010221">
    <property type="entry name" value="VCBS_dom"/>
</dbReference>
<dbReference type="Proteomes" id="UP001238163">
    <property type="component" value="Unassembled WGS sequence"/>
</dbReference>
<dbReference type="RefSeq" id="WP_307263565.1">
    <property type="nucleotide sequence ID" value="NZ_JAUSVL010000001.1"/>
</dbReference>
<feature type="domain" description="Bacterial repeat" evidence="5">
    <location>
        <begin position="644"/>
        <end position="710"/>
    </location>
</feature>
<dbReference type="Gene3D" id="2.60.40.3440">
    <property type="match status" value="1"/>
</dbReference>
<reference evidence="6" key="1">
    <citation type="submission" date="2023-07" db="EMBL/GenBank/DDBJ databases">
        <title>Genomic Encyclopedia of Type Strains, Phase IV (KMG-IV): sequencing the most valuable type-strain genomes for metagenomic binning, comparative biology and taxonomic classification.</title>
        <authorList>
            <person name="Goeker M."/>
        </authorList>
    </citation>
    <scope>NUCLEOTIDE SEQUENCE</scope>
    <source>
        <strain evidence="6">DSM 24202</strain>
    </source>
</reference>
<protein>
    <submittedName>
        <fullName evidence="6">VCBS repeat-containing protein</fullName>
    </submittedName>
</protein>
<keyword evidence="2 3" id="KW-0732">Signal</keyword>
<name>A0AAE3VIH6_9BACT</name>
<dbReference type="AlphaFoldDB" id="A0AAE3VIH6"/>
<sequence length="1049" mass="105965">MTSYSKRSVKSIVITLALLLPGLVLSAAGPAPVDLGAAAHFVILGASEITVAAGSSIVTGDVGLSPAGGAFIGVTDAQVNGIIYKTDAGGPLGAGVVVDPILLGVAKDALDTAYYDAQNRLLPTAIDPGAGELGSANLSPGLYKFTTTAYISTGNLTLTGTGDPNDVWIFQIGTGLTVGDSGIQVILANGAQARNVFWQVGSSATIGAAAVFKGTILADQSITLNATSVLEGRALARIGQVTFNGTSSILPPPNHAPDGADHTVTMDEDTAYGFVVSDFGFTDLNDEPTPNTLLAIKITTVPLAGSLKLGFAMVNAGTFVAVADIPFLTFNPVANANGVAYASFTFQVQDDGGSLNGGVDLDQTPNTMTINVTAVNDAPVALNNAYLLSEGGTLSPAAPGVLDNDTDRDSAILTAVLVSDPVNGTLTLNADGSFTYIHDGGETSADGFTYMASDGALNSNIATVALTITAVNDAPIALNDAYAATQGGTLSPATPGVLGNDTDAEGSALSAVLVSGPQHGALTFHADGSFTYTHDNSLTTADSFTYLANDGALDSNVATVDLSVTLTVIPVYALTIVGGTGSGDYIAGIIIPVIATVPAGKVFDSWAGDIDILVDPTAPATIATMPAVAATITAVFVNAPPATYTLTVVNGTGSGAYEEGQVVPAIATVPAGKVFDSWAGDIGILADPTAPATIATMPAVAATITAVFVDAPPATYTLTVVNGTGSGAYEEGEVVPVIATVPAGKVFDSWAGDIDILVDPTAPSTIATMPADAATITAVFVNAPPATYTLTVVNGTGSGAYEEGQVVPIIATVPIGKVFDSWAGDTAYIADPTAPATIATMPAFPITVSALFVDVPPDTYTLTVINGTGGGAYEAGTAVQIIATVPTGKVFDSWAGNTSHLADPTEGTTIATMPAFAITVSALFVDAPPATYTLTVVNGTGGGAYTAGTIVSINANIPPGRGFASWAGSIAHVAETTSASTKVTMPAFAITVAAVFLAEPPWYPRIPWAPVADFEWYNFGSSGNFVGRFFDVLCLESRQRLVTWGKKAI</sequence>
<comment type="similarity">
    <text evidence="1">Belongs to the ice-binding protein family.</text>
</comment>
<organism evidence="6 7">
    <name type="scientific">Oligosphaera ethanolica</name>
    <dbReference type="NCBI Taxonomy" id="760260"/>
    <lineage>
        <taxon>Bacteria</taxon>
        <taxon>Pseudomonadati</taxon>
        <taxon>Lentisphaerota</taxon>
        <taxon>Oligosphaeria</taxon>
        <taxon>Oligosphaerales</taxon>
        <taxon>Oligosphaeraceae</taxon>
        <taxon>Oligosphaera</taxon>
    </lineage>
</organism>
<feature type="domain" description="Bacterial repeat" evidence="5">
    <location>
        <begin position="932"/>
        <end position="998"/>
    </location>
</feature>
<evidence type="ECO:0000256" key="1">
    <source>
        <dbReference type="ARBA" id="ARBA00005445"/>
    </source>
</evidence>
<dbReference type="EMBL" id="JAUSVL010000001">
    <property type="protein sequence ID" value="MDQ0291167.1"/>
    <property type="molecule type" value="Genomic_DNA"/>
</dbReference>
<dbReference type="PANTHER" id="PTHR45739:SF8">
    <property type="entry name" value="FRAS1-RELATED EXTRACELLULAR MATRIX PROTEIN 1"/>
    <property type="match status" value="1"/>
</dbReference>
<proteinExistence type="inferred from homology"/>
<dbReference type="NCBIfam" id="TIGR01965">
    <property type="entry name" value="VCBS_repeat"/>
    <property type="match status" value="2"/>
</dbReference>
<dbReference type="Pfam" id="PF18998">
    <property type="entry name" value="Flg_new_2"/>
    <property type="match status" value="6"/>
</dbReference>
<dbReference type="GO" id="GO:0009653">
    <property type="term" value="P:anatomical structure morphogenesis"/>
    <property type="evidence" value="ECO:0007669"/>
    <property type="project" value="TreeGrafter"/>
</dbReference>
<evidence type="ECO:0000313" key="7">
    <source>
        <dbReference type="Proteomes" id="UP001238163"/>
    </source>
</evidence>
<gene>
    <name evidence="6" type="ORF">J3R75_003274</name>
</gene>
<feature type="domain" description="RapA2 cadherin-like" evidence="4">
    <location>
        <begin position="367"/>
        <end position="436"/>
    </location>
</feature>
<feature type="domain" description="Bacterial repeat" evidence="5">
    <location>
        <begin position="579"/>
        <end position="638"/>
    </location>
</feature>
<dbReference type="InterPro" id="IPR021884">
    <property type="entry name" value="Ice-bd_prot"/>
</dbReference>
<dbReference type="PANTHER" id="PTHR45739">
    <property type="entry name" value="MATRIX PROTEIN, PUTATIVE-RELATED"/>
    <property type="match status" value="1"/>
</dbReference>
<dbReference type="InterPro" id="IPR051561">
    <property type="entry name" value="FRAS1_ECM"/>
</dbReference>
<feature type="domain" description="Bacterial repeat" evidence="5">
    <location>
        <begin position="716"/>
        <end position="782"/>
    </location>
</feature>
<keyword evidence="7" id="KW-1185">Reference proteome</keyword>
<dbReference type="NCBIfam" id="NF012211">
    <property type="entry name" value="tand_rpt_95"/>
    <property type="match status" value="2"/>
</dbReference>
<dbReference type="InterPro" id="IPR040853">
    <property type="entry name" value="RapA2_cadherin-like"/>
</dbReference>
<feature type="domain" description="Bacterial repeat" evidence="5">
    <location>
        <begin position="860"/>
        <end position="926"/>
    </location>
</feature>
<evidence type="ECO:0000256" key="3">
    <source>
        <dbReference type="SAM" id="SignalP"/>
    </source>
</evidence>
<feature type="domain" description="RapA2 cadherin-like" evidence="4">
    <location>
        <begin position="462"/>
        <end position="532"/>
    </location>
</feature>
<feature type="chain" id="PRO_5041990065" evidence="3">
    <location>
        <begin position="27"/>
        <end position="1049"/>
    </location>
</feature>
<dbReference type="Pfam" id="PF17803">
    <property type="entry name" value="Cadherin_4"/>
    <property type="match status" value="2"/>
</dbReference>
<comment type="caution">
    <text evidence="6">The sequence shown here is derived from an EMBL/GenBank/DDBJ whole genome shotgun (WGS) entry which is preliminary data.</text>
</comment>
<dbReference type="Pfam" id="PF11999">
    <property type="entry name" value="Ice_binding"/>
    <property type="match status" value="1"/>
</dbReference>
<evidence type="ECO:0000259" key="4">
    <source>
        <dbReference type="Pfam" id="PF17803"/>
    </source>
</evidence>
<dbReference type="InterPro" id="IPR044060">
    <property type="entry name" value="Bacterial_rp_domain"/>
</dbReference>
<accession>A0AAE3VIH6</accession>
<evidence type="ECO:0000313" key="6">
    <source>
        <dbReference type="EMBL" id="MDQ0291167.1"/>
    </source>
</evidence>
<feature type="signal peptide" evidence="3">
    <location>
        <begin position="1"/>
        <end position="26"/>
    </location>
</feature>
<feature type="domain" description="Bacterial repeat" evidence="5">
    <location>
        <begin position="788"/>
        <end position="854"/>
    </location>
</feature>
<dbReference type="Gene3D" id="2.60.40.2810">
    <property type="match status" value="1"/>
</dbReference>
<evidence type="ECO:0000259" key="5">
    <source>
        <dbReference type="Pfam" id="PF18998"/>
    </source>
</evidence>